<comment type="caution">
    <text evidence="1">The sequence shown here is derived from an EMBL/GenBank/DDBJ whole genome shotgun (WGS) entry which is preliminary data.</text>
</comment>
<accession>A0ACC0TQH4</accession>
<sequence>MSVSSAQTTVEDQLKHLKVLVSCLPSSVPSATEDGHIATVFNNIPESEDPDDQWPVFNHRMDALFGEDLCKNGHLLNVKRGQFGMDMVIQLLAEVQYLSEHANPKTKLTLTILALKQRTSAVEEEDKDTDLDYSPPKQPHPEPKSSTDVFNSQGEEEMEHTNLGERLVCELKMVLDFH</sequence>
<dbReference type="EMBL" id="JAGFNK010001392">
    <property type="protein sequence ID" value="KAI9431833.1"/>
    <property type="molecule type" value="Genomic_DNA"/>
</dbReference>
<evidence type="ECO:0000313" key="2">
    <source>
        <dbReference type="Proteomes" id="UP001207468"/>
    </source>
</evidence>
<organism evidence="1 2">
    <name type="scientific">Russula earlei</name>
    <dbReference type="NCBI Taxonomy" id="71964"/>
    <lineage>
        <taxon>Eukaryota</taxon>
        <taxon>Fungi</taxon>
        <taxon>Dikarya</taxon>
        <taxon>Basidiomycota</taxon>
        <taxon>Agaricomycotina</taxon>
        <taxon>Agaricomycetes</taxon>
        <taxon>Russulales</taxon>
        <taxon>Russulaceae</taxon>
        <taxon>Russula</taxon>
    </lineage>
</organism>
<name>A0ACC0TQH4_9AGAM</name>
<keyword evidence="2" id="KW-1185">Reference proteome</keyword>
<evidence type="ECO:0000313" key="1">
    <source>
        <dbReference type="EMBL" id="KAI9431833.1"/>
    </source>
</evidence>
<proteinExistence type="predicted"/>
<gene>
    <name evidence="1" type="ORF">F5148DRAFT_1295922</name>
</gene>
<dbReference type="Proteomes" id="UP001207468">
    <property type="component" value="Unassembled WGS sequence"/>
</dbReference>
<protein>
    <submittedName>
        <fullName evidence="1">Uncharacterized protein</fullName>
    </submittedName>
</protein>
<reference evidence="1" key="1">
    <citation type="submission" date="2021-03" db="EMBL/GenBank/DDBJ databases">
        <title>Evolutionary priming and transition to the ectomycorrhizal habit in an iconic lineage of mushroom-forming fungi: is preadaptation a requirement?</title>
        <authorList>
            <consortium name="DOE Joint Genome Institute"/>
            <person name="Looney B.P."/>
            <person name="Miyauchi S."/>
            <person name="Morin E."/>
            <person name="Drula E."/>
            <person name="Courty P.E."/>
            <person name="Chicoki N."/>
            <person name="Fauchery L."/>
            <person name="Kohler A."/>
            <person name="Kuo A."/>
            <person name="LaButti K."/>
            <person name="Pangilinan J."/>
            <person name="Lipzen A."/>
            <person name="Riley R."/>
            <person name="Andreopoulos W."/>
            <person name="He G."/>
            <person name="Johnson J."/>
            <person name="Barry K.W."/>
            <person name="Grigoriev I.V."/>
            <person name="Nagy L."/>
            <person name="Hibbett D."/>
            <person name="Henrissat B."/>
            <person name="Matheny P.B."/>
            <person name="Labbe J."/>
            <person name="Martin A.F."/>
        </authorList>
    </citation>
    <scope>NUCLEOTIDE SEQUENCE</scope>
    <source>
        <strain evidence="1">BPL698</strain>
    </source>
</reference>